<dbReference type="AlphaFoldDB" id="A0A4Q7Z0K4"/>
<dbReference type="Proteomes" id="UP000292958">
    <property type="component" value="Unassembled WGS sequence"/>
</dbReference>
<dbReference type="SUPFAM" id="SSF51735">
    <property type="entry name" value="NAD(P)-binding Rossmann-fold domains"/>
    <property type="match status" value="1"/>
</dbReference>
<evidence type="ECO:0000313" key="3">
    <source>
        <dbReference type="Proteomes" id="UP000292958"/>
    </source>
</evidence>
<dbReference type="SMART" id="SM00829">
    <property type="entry name" value="PKS_ER"/>
    <property type="match status" value="1"/>
</dbReference>
<evidence type="ECO:0000259" key="1">
    <source>
        <dbReference type="SMART" id="SM00829"/>
    </source>
</evidence>
<dbReference type="Gene3D" id="3.90.180.10">
    <property type="entry name" value="Medium-chain alcohol dehydrogenases, catalytic domain"/>
    <property type="match status" value="1"/>
</dbReference>
<proteinExistence type="predicted"/>
<dbReference type="OrthoDB" id="9787435at2"/>
<dbReference type="EMBL" id="SHKW01000001">
    <property type="protein sequence ID" value="RZU42999.1"/>
    <property type="molecule type" value="Genomic_DNA"/>
</dbReference>
<organism evidence="2 3">
    <name type="scientific">Edaphobacter modestus</name>
    <dbReference type="NCBI Taxonomy" id="388466"/>
    <lineage>
        <taxon>Bacteria</taxon>
        <taxon>Pseudomonadati</taxon>
        <taxon>Acidobacteriota</taxon>
        <taxon>Terriglobia</taxon>
        <taxon>Terriglobales</taxon>
        <taxon>Acidobacteriaceae</taxon>
        <taxon>Edaphobacter</taxon>
    </lineage>
</organism>
<dbReference type="Gene3D" id="3.40.50.720">
    <property type="entry name" value="NAD(P)-binding Rossmann-like Domain"/>
    <property type="match status" value="1"/>
</dbReference>
<dbReference type="PANTHER" id="PTHR43677">
    <property type="entry name" value="SHORT-CHAIN DEHYDROGENASE/REDUCTASE"/>
    <property type="match status" value="1"/>
</dbReference>
<dbReference type="GO" id="GO:0016491">
    <property type="term" value="F:oxidoreductase activity"/>
    <property type="evidence" value="ECO:0007669"/>
    <property type="project" value="InterPro"/>
</dbReference>
<keyword evidence="3" id="KW-1185">Reference proteome</keyword>
<sequence>MNAAVVESYTQPPRYMSFADPTPQQGERIVRVTAAGLHPIVRSLANGTHYGSTGQFPFVAGVDGVGKLEDGTSVYFGAARPPFGTFSELSVAGDALLGPVPKELDDATAAAIANPGMSSWVALKARAQFKSGESVLVLGATGSAGRLAIQIAKRLGARHVIAMARHVDGDELKALGADSVLSLSQDRDAAIAALREEWSNSGVDVVLDYLWGQPAELVFEAIARKGLSHSAPRVRFIQIGGSAGPSVSLPAATLRSSGLEILGSGFGSASMERIREAIGEFFATAAKQPFKVEIRTAPLRDVEGRWNASNEGARLVFQP</sequence>
<dbReference type="RefSeq" id="WP_130421225.1">
    <property type="nucleotide sequence ID" value="NZ_SHKW01000001.1"/>
</dbReference>
<dbReference type="SUPFAM" id="SSF50129">
    <property type="entry name" value="GroES-like"/>
    <property type="match status" value="1"/>
</dbReference>
<dbReference type="InterPro" id="IPR051397">
    <property type="entry name" value="Zn-ADH-like_protein"/>
</dbReference>
<dbReference type="InterPro" id="IPR011032">
    <property type="entry name" value="GroES-like_sf"/>
</dbReference>
<protein>
    <submittedName>
        <fullName evidence="2">NADPH:quinone reductase-like Zn-dependent oxidoreductase</fullName>
    </submittedName>
</protein>
<accession>A0A4Q7Z0K4</accession>
<dbReference type="InterPro" id="IPR036291">
    <property type="entry name" value="NAD(P)-bd_dom_sf"/>
</dbReference>
<dbReference type="PANTHER" id="PTHR43677:SF11">
    <property type="entry name" value="ZINC-CONTAINING ALCOHOL DEHYDROGENASE"/>
    <property type="match status" value="1"/>
</dbReference>
<gene>
    <name evidence="2" type="ORF">BDD14_4600</name>
</gene>
<reference evidence="2 3" key="1">
    <citation type="submission" date="2019-02" db="EMBL/GenBank/DDBJ databases">
        <title>Genomic Encyclopedia of Archaeal and Bacterial Type Strains, Phase II (KMG-II): from individual species to whole genera.</title>
        <authorList>
            <person name="Goeker M."/>
        </authorList>
    </citation>
    <scope>NUCLEOTIDE SEQUENCE [LARGE SCALE GENOMIC DNA]</scope>
    <source>
        <strain evidence="2 3">DSM 18101</strain>
    </source>
</reference>
<feature type="domain" description="Enoyl reductase (ER)" evidence="1">
    <location>
        <begin position="8"/>
        <end position="248"/>
    </location>
</feature>
<comment type="caution">
    <text evidence="2">The sequence shown here is derived from an EMBL/GenBank/DDBJ whole genome shotgun (WGS) entry which is preliminary data.</text>
</comment>
<name>A0A4Q7Z0K4_9BACT</name>
<dbReference type="Pfam" id="PF00107">
    <property type="entry name" value="ADH_zinc_N"/>
    <property type="match status" value="1"/>
</dbReference>
<dbReference type="InterPro" id="IPR013149">
    <property type="entry name" value="ADH-like_C"/>
</dbReference>
<evidence type="ECO:0000313" key="2">
    <source>
        <dbReference type="EMBL" id="RZU42999.1"/>
    </source>
</evidence>
<dbReference type="InterPro" id="IPR020843">
    <property type="entry name" value="ER"/>
</dbReference>